<organism evidence="8 9">
    <name type="scientific">Babesia caballi</name>
    <dbReference type="NCBI Taxonomy" id="5871"/>
    <lineage>
        <taxon>Eukaryota</taxon>
        <taxon>Sar</taxon>
        <taxon>Alveolata</taxon>
        <taxon>Apicomplexa</taxon>
        <taxon>Aconoidasida</taxon>
        <taxon>Piroplasmida</taxon>
        <taxon>Babesiidae</taxon>
        <taxon>Babesia</taxon>
    </lineage>
</organism>
<evidence type="ECO:0000256" key="1">
    <source>
        <dbReference type="ARBA" id="ARBA00022598"/>
    </source>
</evidence>
<keyword evidence="9" id="KW-1185">Reference proteome</keyword>
<dbReference type="EMBL" id="BPLF01000001">
    <property type="protein sequence ID" value="GIX62355.1"/>
    <property type="molecule type" value="Genomic_DNA"/>
</dbReference>
<keyword evidence="3" id="KW-0067">ATP-binding</keyword>
<dbReference type="GO" id="GO:0006412">
    <property type="term" value="P:translation"/>
    <property type="evidence" value="ECO:0007669"/>
    <property type="project" value="UniProtKB-KW"/>
</dbReference>
<evidence type="ECO:0000256" key="5">
    <source>
        <dbReference type="SAM" id="MobiDB-lite"/>
    </source>
</evidence>
<dbReference type="Pfam" id="PF02934">
    <property type="entry name" value="GatB_N"/>
    <property type="match status" value="1"/>
</dbReference>
<feature type="chain" id="PRO_5043797602" evidence="6">
    <location>
        <begin position="22"/>
        <end position="679"/>
    </location>
</feature>
<dbReference type="SMART" id="SM00845">
    <property type="entry name" value="GatB_Yqey"/>
    <property type="match status" value="1"/>
</dbReference>
<dbReference type="InterPro" id="IPR017959">
    <property type="entry name" value="Asn/Gln-tRNA_amidoTrfase_suB/E"/>
</dbReference>
<evidence type="ECO:0000313" key="9">
    <source>
        <dbReference type="Proteomes" id="UP001497744"/>
    </source>
</evidence>
<dbReference type="GO" id="GO:0005524">
    <property type="term" value="F:ATP binding"/>
    <property type="evidence" value="ECO:0007669"/>
    <property type="project" value="UniProtKB-KW"/>
</dbReference>
<dbReference type="InterPro" id="IPR017958">
    <property type="entry name" value="Gln-tRNA_amidoTrfase_suB_CS"/>
</dbReference>
<dbReference type="RefSeq" id="XP_067714424.1">
    <property type="nucleotide sequence ID" value="XM_067858323.1"/>
</dbReference>
<dbReference type="InterPro" id="IPR018027">
    <property type="entry name" value="Asn/Gln_amidotransferase"/>
</dbReference>
<reference evidence="8 9" key="1">
    <citation type="submission" date="2021-06" db="EMBL/GenBank/DDBJ databases">
        <title>Genome sequence of Babesia caballi.</title>
        <authorList>
            <person name="Yamagishi J."/>
            <person name="Kidaka T."/>
            <person name="Ochi A."/>
        </authorList>
    </citation>
    <scope>NUCLEOTIDE SEQUENCE [LARGE SCALE GENOMIC DNA]</scope>
    <source>
        <strain evidence="8">USDA-D6B2</strain>
    </source>
</reference>
<name>A0AAV4LS20_BABCB</name>
<sequence length="679" mass="72720">MAGLLHTLAAVSTLLFHLVLNSNHLSSGYVISAHSSNRLLSHAPSPASSVGGATLSHSSQQSRRFALLASDSTASAPSSTDGAAFRFVAGVEAHIQLALPRKIFCNCPSTASCGADDAKQPDSAPESSPDSGPDVAAGARCMELHRRLSDILAAATSEVSSRPYAADSPYSKQDGGIQFEEYVRIYNQSRGAAHGNPEDHLPRAAGAGTFERPNQFTCPVCKGEVGALPALSPLAVLYGLAACHAFSCQPSTSTSFERKVYSYPDLPKRYQLTQARNPIGRNGHILLSSGREIRVQRVNLEEDTARTLSADGEPLSLDYNRSGIGLVEVVTEASEVTAEELVDCCSKIAEAAVSSGLCKGLMHEGNLRFDVNLSVPAEGSKRVELKNLNSFRRIRRAVLQCLSSGRWTQGTDSPAEGAITLDAAASGSHRHNAWNDMLHRHFHHRGAPDATAPVGATLAWRSANKDVQYQRPKSSGSWYLNIADSNIPTLTLTPQLTATVASVALSDDRPTLEALHAAFPAVPLDLLAVVRKTNARIDLFRRLCSTHGEPGFVAKWLVNYILPLVGARSVDVEQLCELLQAVSAKRLNVDTARRMLPDFLASGLSLDEYMRCHGLGLLDEPSTRQFVDEYLARCAAKGPPRTLGAAALTRLVRDIVAASGHRLSYSLVRDYLAPPAGPG</sequence>
<dbReference type="AlphaFoldDB" id="A0AAV4LS20"/>
<gene>
    <name evidence="8" type="ORF">BcabD6B2_17900</name>
</gene>
<dbReference type="PROSITE" id="PS01234">
    <property type="entry name" value="GATB"/>
    <property type="match status" value="1"/>
</dbReference>
<accession>A0AAV4LS20</accession>
<keyword evidence="2" id="KW-0547">Nucleotide-binding</keyword>
<dbReference type="InterPro" id="IPR006075">
    <property type="entry name" value="Asn/Gln-tRNA_Trfase_suB/E_cat"/>
</dbReference>
<dbReference type="SUPFAM" id="SSF55931">
    <property type="entry name" value="Glutamine synthetase/guanido kinase"/>
    <property type="match status" value="1"/>
</dbReference>
<evidence type="ECO:0000313" key="8">
    <source>
        <dbReference type="EMBL" id="GIX62355.1"/>
    </source>
</evidence>
<evidence type="ECO:0000256" key="3">
    <source>
        <dbReference type="ARBA" id="ARBA00022840"/>
    </source>
</evidence>
<evidence type="ECO:0000256" key="2">
    <source>
        <dbReference type="ARBA" id="ARBA00022741"/>
    </source>
</evidence>
<keyword evidence="1" id="KW-0436">Ligase</keyword>
<feature type="signal peptide" evidence="6">
    <location>
        <begin position="1"/>
        <end position="21"/>
    </location>
</feature>
<proteinExistence type="predicted"/>
<feature type="region of interest" description="Disordered" evidence="5">
    <location>
        <begin position="115"/>
        <end position="136"/>
    </location>
</feature>
<evidence type="ECO:0000256" key="6">
    <source>
        <dbReference type="SAM" id="SignalP"/>
    </source>
</evidence>
<dbReference type="InterPro" id="IPR014746">
    <property type="entry name" value="Gln_synth/guanido_kin_cat_dom"/>
</dbReference>
<keyword evidence="4" id="KW-0648">Protein biosynthesis</keyword>
<dbReference type="GO" id="GO:0016884">
    <property type="term" value="F:carbon-nitrogen ligase activity, with glutamine as amido-N-donor"/>
    <property type="evidence" value="ECO:0007669"/>
    <property type="project" value="InterPro"/>
</dbReference>
<dbReference type="Proteomes" id="UP001497744">
    <property type="component" value="Unassembled WGS sequence"/>
</dbReference>
<protein>
    <submittedName>
        <fullName evidence="8">Asp-tRNA(Asn)/Glu-tRNA(Gln) amidotransferase subunit GatB</fullName>
    </submittedName>
</protein>
<feature type="domain" description="Asn/Gln amidotransferase" evidence="7">
    <location>
        <begin position="538"/>
        <end position="656"/>
    </location>
</feature>
<evidence type="ECO:0000259" key="7">
    <source>
        <dbReference type="SMART" id="SM00845"/>
    </source>
</evidence>
<comment type="caution">
    <text evidence="8">The sequence shown here is derived from an EMBL/GenBank/DDBJ whole genome shotgun (WGS) entry which is preliminary data.</text>
</comment>
<dbReference type="GeneID" id="94193836"/>
<dbReference type="PANTHER" id="PTHR11659">
    <property type="entry name" value="GLUTAMYL-TRNA GLN AMIDOTRANSFERASE SUBUNIT B MITOCHONDRIAL AND PROKARYOTIC PET112-RELATED"/>
    <property type="match status" value="1"/>
</dbReference>
<evidence type="ECO:0000256" key="4">
    <source>
        <dbReference type="ARBA" id="ARBA00022917"/>
    </source>
</evidence>
<keyword evidence="6" id="KW-0732">Signal</keyword>